<evidence type="ECO:0000256" key="6">
    <source>
        <dbReference type="ARBA" id="ARBA00023136"/>
    </source>
</evidence>
<keyword evidence="5" id="KW-0720">Serine protease</keyword>
<dbReference type="GO" id="GO:0008236">
    <property type="term" value="F:serine-type peptidase activity"/>
    <property type="evidence" value="ECO:0007669"/>
    <property type="project" value="UniProtKB-KW"/>
</dbReference>
<dbReference type="InterPro" id="IPR047272">
    <property type="entry name" value="S49_SppA_C"/>
</dbReference>
<dbReference type="InterPro" id="IPR029045">
    <property type="entry name" value="ClpP/crotonase-like_dom_sf"/>
</dbReference>
<dbReference type="InterPro" id="IPR004634">
    <property type="entry name" value="Pept_S49_pIV"/>
</dbReference>
<dbReference type="InterPro" id="IPR002142">
    <property type="entry name" value="Peptidase_S49"/>
</dbReference>
<feature type="domain" description="Peptidase S49" evidence="8">
    <location>
        <begin position="373"/>
        <end position="525"/>
    </location>
</feature>
<keyword evidence="4" id="KW-0378">Hydrolase</keyword>
<reference evidence="9" key="1">
    <citation type="submission" date="2020-08" db="EMBL/GenBank/DDBJ databases">
        <title>Lewinella bacteria from marine environments.</title>
        <authorList>
            <person name="Zhong Y."/>
        </authorList>
    </citation>
    <scope>NUCLEOTIDE SEQUENCE</scope>
    <source>
        <strain evidence="9">KCTC 42187</strain>
    </source>
</reference>
<dbReference type="AlphaFoldDB" id="A0A923PNX6"/>
<dbReference type="GO" id="GO:0016020">
    <property type="term" value="C:membrane"/>
    <property type="evidence" value="ECO:0007669"/>
    <property type="project" value="UniProtKB-SubCell"/>
</dbReference>
<keyword evidence="3" id="KW-0645">Protease</keyword>
<organism evidence="9 10">
    <name type="scientific">Neolewinella lacunae</name>
    <dbReference type="NCBI Taxonomy" id="1517758"/>
    <lineage>
        <taxon>Bacteria</taxon>
        <taxon>Pseudomonadati</taxon>
        <taxon>Bacteroidota</taxon>
        <taxon>Saprospiria</taxon>
        <taxon>Saprospirales</taxon>
        <taxon>Lewinellaceae</taxon>
        <taxon>Neolewinella</taxon>
    </lineage>
</organism>
<evidence type="ECO:0000256" key="5">
    <source>
        <dbReference type="ARBA" id="ARBA00022825"/>
    </source>
</evidence>
<dbReference type="InterPro" id="IPR047217">
    <property type="entry name" value="S49_SppA_67K_type_N"/>
</dbReference>
<dbReference type="Proteomes" id="UP000650081">
    <property type="component" value="Unassembled WGS sequence"/>
</dbReference>
<evidence type="ECO:0000256" key="7">
    <source>
        <dbReference type="PIRSR" id="PIRSR001217-1"/>
    </source>
</evidence>
<feature type="active site" description="Nucleophile" evidence="7">
    <location>
        <position position="390"/>
    </location>
</feature>
<comment type="caution">
    <text evidence="9">The sequence shown here is derived from an EMBL/GenBank/DDBJ whole genome shotgun (WGS) entry which is preliminary data.</text>
</comment>
<evidence type="ECO:0000259" key="8">
    <source>
        <dbReference type="Pfam" id="PF01343"/>
    </source>
</evidence>
<comment type="subcellular location">
    <subcellularLocation>
        <location evidence="1">Membrane</location>
    </subcellularLocation>
</comment>
<evidence type="ECO:0000256" key="4">
    <source>
        <dbReference type="ARBA" id="ARBA00022801"/>
    </source>
</evidence>
<dbReference type="EMBL" id="JACSIT010000150">
    <property type="protein sequence ID" value="MBC6996186.1"/>
    <property type="molecule type" value="Genomic_DNA"/>
</dbReference>
<dbReference type="GO" id="GO:0006465">
    <property type="term" value="P:signal peptide processing"/>
    <property type="evidence" value="ECO:0007669"/>
    <property type="project" value="InterPro"/>
</dbReference>
<keyword evidence="6" id="KW-0472">Membrane</keyword>
<dbReference type="PANTHER" id="PTHR33209">
    <property type="entry name" value="PROTEASE 4"/>
    <property type="match status" value="1"/>
</dbReference>
<evidence type="ECO:0000256" key="1">
    <source>
        <dbReference type="ARBA" id="ARBA00004370"/>
    </source>
</evidence>
<evidence type="ECO:0000313" key="9">
    <source>
        <dbReference type="EMBL" id="MBC6996186.1"/>
    </source>
</evidence>
<keyword evidence="10" id="KW-1185">Reference proteome</keyword>
<sequence>MSNFFKILFGSCLGTLLALGVLFFVGISAIAGLASAGEQKPTVEANSILTFDLASLPELSGNQPLDVSFGEGLKLTEDEVLGVHDVVRAIDKAREDDNIKGIYLNSMYQPGGFTKLRLLRESLAAFRAAGKFVVSFAPSYDQSAYYLASAGDEVYVGPLGVVDFRGIGAEIPFYKELLDKVGVRMEVFYAGNFKSATEPYRLTAISDSNRLQTREYLNGLWNYMLTDIAASRELDPAALRAYANDMTGWKGEAATIAGLIDGVRRRGEIDARLRELVGFTEDQDLNTIDVDKYYAARLKKLKGGGNSEVAVLFAEGTVVDGKGELGQIGDKKYAKELADLAEDDDVKAVVLRINSGGGSASSSENIWYAAEQLKAAGKPFVVSMGSVAASGGYYIAAGADSIFAEPSTITGSIGVFMMFPIAQELMNDKLGIRFDTVNTARNSNAFSPFRSMGNEEKALLKERTEMVYQTFLDRVAEGRDLPVDRVRAIAGGRVYTGARALEIGLVDRLAGLDEAIRSAARLADLPAEDYKVGHYPRIKPAFEQLIEDLLGEDALGGGMTEAMLREQLGPQHYQHFLMLRDVTQAQGPQARLPAIINF</sequence>
<dbReference type="PANTHER" id="PTHR33209:SF1">
    <property type="entry name" value="PEPTIDASE S49 DOMAIN-CONTAINING PROTEIN"/>
    <property type="match status" value="1"/>
</dbReference>
<evidence type="ECO:0000313" key="10">
    <source>
        <dbReference type="Proteomes" id="UP000650081"/>
    </source>
</evidence>
<feature type="domain" description="Peptidase S49" evidence="8">
    <location>
        <begin position="126"/>
        <end position="278"/>
    </location>
</feature>
<feature type="active site" description="Proton donor/acceptor" evidence="7">
    <location>
        <position position="194"/>
    </location>
</feature>
<evidence type="ECO:0000256" key="2">
    <source>
        <dbReference type="ARBA" id="ARBA00008683"/>
    </source>
</evidence>
<dbReference type="CDD" id="cd07023">
    <property type="entry name" value="S49_Sppa_N_C"/>
    <property type="match status" value="1"/>
</dbReference>
<evidence type="ECO:0000256" key="3">
    <source>
        <dbReference type="ARBA" id="ARBA00022670"/>
    </source>
</evidence>
<dbReference type="RefSeq" id="WP_187468203.1">
    <property type="nucleotide sequence ID" value="NZ_JACSIT010000150.1"/>
</dbReference>
<proteinExistence type="inferred from homology"/>
<dbReference type="NCBIfam" id="TIGR00705">
    <property type="entry name" value="SppA_67K"/>
    <property type="match status" value="1"/>
</dbReference>
<dbReference type="Pfam" id="PF01343">
    <property type="entry name" value="Peptidase_S49"/>
    <property type="match status" value="2"/>
</dbReference>
<accession>A0A923PNX6</accession>
<dbReference type="CDD" id="cd07018">
    <property type="entry name" value="S49_SppA_67K_type"/>
    <property type="match status" value="1"/>
</dbReference>
<dbReference type="SUPFAM" id="SSF52096">
    <property type="entry name" value="ClpP/crotonase"/>
    <property type="match status" value="2"/>
</dbReference>
<comment type="similarity">
    <text evidence="2">Belongs to the peptidase S49 family.</text>
</comment>
<dbReference type="InterPro" id="IPR004635">
    <property type="entry name" value="Pept_S49_SppA"/>
</dbReference>
<gene>
    <name evidence="9" type="primary">sppA</name>
    <name evidence="9" type="ORF">H9S92_18590</name>
</gene>
<dbReference type="PIRSF" id="PIRSF001217">
    <property type="entry name" value="Protease_4_SppA"/>
    <property type="match status" value="1"/>
</dbReference>
<dbReference type="Gene3D" id="3.90.226.10">
    <property type="entry name" value="2-enoyl-CoA Hydratase, Chain A, domain 1"/>
    <property type="match status" value="4"/>
</dbReference>
<protein>
    <submittedName>
        <fullName evidence="9">Signal peptide peptidase SppA</fullName>
    </submittedName>
</protein>
<name>A0A923PNX6_9BACT</name>
<dbReference type="NCBIfam" id="TIGR00706">
    <property type="entry name" value="SppA_dom"/>
    <property type="match status" value="1"/>
</dbReference>